<feature type="compositionally biased region" description="Low complexity" evidence="1">
    <location>
        <begin position="312"/>
        <end position="331"/>
    </location>
</feature>
<protein>
    <recommendedName>
        <fullName evidence="4">Heavy metal-binding domain-containing protein</fullName>
    </recommendedName>
</protein>
<proteinExistence type="predicted"/>
<feature type="region of interest" description="Disordered" evidence="1">
    <location>
        <begin position="299"/>
        <end position="345"/>
    </location>
</feature>
<name>A0ABW7XVW9_STRCE</name>
<comment type="caution">
    <text evidence="2">The sequence shown here is derived from an EMBL/GenBank/DDBJ whole genome shotgun (WGS) entry which is preliminary data.</text>
</comment>
<dbReference type="EMBL" id="JBITDC010000001">
    <property type="protein sequence ID" value="MFI5673593.1"/>
    <property type="molecule type" value="Genomic_DNA"/>
</dbReference>
<organism evidence="2 3">
    <name type="scientific">Streptomyces cellulosae</name>
    <dbReference type="NCBI Taxonomy" id="1968"/>
    <lineage>
        <taxon>Bacteria</taxon>
        <taxon>Bacillati</taxon>
        <taxon>Actinomycetota</taxon>
        <taxon>Actinomycetes</taxon>
        <taxon>Kitasatosporales</taxon>
        <taxon>Streptomycetaceae</taxon>
        <taxon>Streptomyces</taxon>
    </lineage>
</organism>
<gene>
    <name evidence="2" type="ORF">ACIA8P_02850</name>
</gene>
<accession>A0ABW7XVW9</accession>
<dbReference type="RefSeq" id="WP_398654595.1">
    <property type="nucleotide sequence ID" value="NZ_JBITDC010000001.1"/>
</dbReference>
<sequence>MHAGLKITTFAAALAATFGTAYGVGQGLDPVVEDSAPARHESHTGTSPTTEGGGGHARHEAQPPGGLQISENGYTLDLKTPRVTAGNLSDLRFVVRDDSGRAVTAYQREHDKELHLIVASRDLLTYRHLHPTRAADGTWSTPAELPRAGGYRVFADFTPARKNASNLTLGADLAASGPYAPRPLPAPRATARIHGYEVRLDGALRPGETGELKLTVTRDGKPVTDLQPYLGAYGHLVALRSGDLAYLHVHPNGEPGDGATEPGPEISFTATAPSSGSYRLFLDFKHAGKVHTAAFTVRAEMETGTETEREMGTAGEETPGRDQSPAASDSSRSSDEHTNSGGHGH</sequence>
<evidence type="ECO:0000256" key="1">
    <source>
        <dbReference type="SAM" id="MobiDB-lite"/>
    </source>
</evidence>
<keyword evidence="3" id="KW-1185">Reference proteome</keyword>
<dbReference type="Proteomes" id="UP001612415">
    <property type="component" value="Unassembled WGS sequence"/>
</dbReference>
<evidence type="ECO:0000313" key="3">
    <source>
        <dbReference type="Proteomes" id="UP001612415"/>
    </source>
</evidence>
<evidence type="ECO:0000313" key="2">
    <source>
        <dbReference type="EMBL" id="MFI5673593.1"/>
    </source>
</evidence>
<reference evidence="2 3" key="1">
    <citation type="submission" date="2024-10" db="EMBL/GenBank/DDBJ databases">
        <title>The Natural Products Discovery Center: Release of the First 8490 Sequenced Strains for Exploring Actinobacteria Biosynthetic Diversity.</title>
        <authorList>
            <person name="Kalkreuter E."/>
            <person name="Kautsar S.A."/>
            <person name="Yang D."/>
            <person name="Bader C.D."/>
            <person name="Teijaro C.N."/>
            <person name="Fluegel L."/>
            <person name="Davis C.M."/>
            <person name="Simpson J.R."/>
            <person name="Lauterbach L."/>
            <person name="Steele A.D."/>
            <person name="Gui C."/>
            <person name="Meng S."/>
            <person name="Li G."/>
            <person name="Viehrig K."/>
            <person name="Ye F."/>
            <person name="Su P."/>
            <person name="Kiefer A.F."/>
            <person name="Nichols A."/>
            <person name="Cepeda A.J."/>
            <person name="Yan W."/>
            <person name="Fan B."/>
            <person name="Jiang Y."/>
            <person name="Adhikari A."/>
            <person name="Zheng C.-J."/>
            <person name="Schuster L."/>
            <person name="Cowan T.M."/>
            <person name="Smanski M.J."/>
            <person name="Chevrette M.G."/>
            <person name="De Carvalho L.P.S."/>
            <person name="Shen B."/>
        </authorList>
    </citation>
    <scope>NUCLEOTIDE SEQUENCE [LARGE SCALE GENOMIC DNA]</scope>
    <source>
        <strain evidence="2 3">NPDC051599</strain>
    </source>
</reference>
<feature type="region of interest" description="Disordered" evidence="1">
    <location>
        <begin position="35"/>
        <end position="72"/>
    </location>
</feature>
<evidence type="ECO:0008006" key="4">
    <source>
        <dbReference type="Google" id="ProtNLM"/>
    </source>
</evidence>